<protein>
    <recommendedName>
        <fullName evidence="1">DUF8212 domain-containing protein</fullName>
    </recommendedName>
</protein>
<sequence length="184" mass="20392">MKQKPESLQKLQSACALAKSRGQAYIWIITYCIDKRSSAELSEAINSMFAVQRPRDARSGTDGRVGLKSRTGSDLIAPSEVEFFAHDWSPIGDRSDMALVIAKACQVDAFALLAAGVNLGWVSVARKMYWASNRATTREENMAYCLLGLFDVNMPLVYGEGTVRAFQRLQEEIIKRSGDQSIYA</sequence>
<dbReference type="Proteomes" id="UP001172102">
    <property type="component" value="Unassembled WGS sequence"/>
</dbReference>
<comment type="caution">
    <text evidence="2">The sequence shown here is derived from an EMBL/GenBank/DDBJ whole genome shotgun (WGS) entry which is preliminary data.</text>
</comment>
<feature type="domain" description="DUF8212" evidence="1">
    <location>
        <begin position="164"/>
        <end position="184"/>
    </location>
</feature>
<dbReference type="EMBL" id="JAUKUA010000002">
    <property type="protein sequence ID" value="KAK0724213.1"/>
    <property type="molecule type" value="Genomic_DNA"/>
</dbReference>
<evidence type="ECO:0000313" key="2">
    <source>
        <dbReference type="EMBL" id="KAK0724213.1"/>
    </source>
</evidence>
<evidence type="ECO:0000259" key="1">
    <source>
        <dbReference type="Pfam" id="PF26640"/>
    </source>
</evidence>
<accession>A0AA40AYB8</accession>
<name>A0AA40AYB8_9PEZI</name>
<organism evidence="2 3">
    <name type="scientific">Lasiosphaeris hirsuta</name>
    <dbReference type="NCBI Taxonomy" id="260670"/>
    <lineage>
        <taxon>Eukaryota</taxon>
        <taxon>Fungi</taxon>
        <taxon>Dikarya</taxon>
        <taxon>Ascomycota</taxon>
        <taxon>Pezizomycotina</taxon>
        <taxon>Sordariomycetes</taxon>
        <taxon>Sordariomycetidae</taxon>
        <taxon>Sordariales</taxon>
        <taxon>Lasiosphaeriaceae</taxon>
        <taxon>Lasiosphaeris</taxon>
    </lineage>
</organism>
<gene>
    <name evidence="2" type="ORF">B0H67DRAFT_640777</name>
</gene>
<dbReference type="PANTHER" id="PTHR10622">
    <property type="entry name" value="HET DOMAIN-CONTAINING PROTEIN"/>
    <property type="match status" value="1"/>
</dbReference>
<dbReference type="AlphaFoldDB" id="A0AA40AYB8"/>
<dbReference type="InterPro" id="IPR058525">
    <property type="entry name" value="DUF8212"/>
</dbReference>
<dbReference type="Pfam" id="PF26640">
    <property type="entry name" value="DUF8212"/>
    <property type="match status" value="1"/>
</dbReference>
<reference evidence="2" key="1">
    <citation type="submission" date="2023-06" db="EMBL/GenBank/DDBJ databases">
        <title>Genome-scale phylogeny and comparative genomics of the fungal order Sordariales.</title>
        <authorList>
            <consortium name="Lawrence Berkeley National Laboratory"/>
            <person name="Hensen N."/>
            <person name="Bonometti L."/>
            <person name="Westerberg I."/>
            <person name="Brannstrom I.O."/>
            <person name="Guillou S."/>
            <person name="Cros-Aarteil S."/>
            <person name="Calhoun S."/>
            <person name="Haridas S."/>
            <person name="Kuo A."/>
            <person name="Mondo S."/>
            <person name="Pangilinan J."/>
            <person name="Riley R."/>
            <person name="Labutti K."/>
            <person name="Andreopoulos B."/>
            <person name="Lipzen A."/>
            <person name="Chen C."/>
            <person name="Yanf M."/>
            <person name="Daum C."/>
            <person name="Ng V."/>
            <person name="Clum A."/>
            <person name="Steindorff A."/>
            <person name="Ohm R."/>
            <person name="Martin F."/>
            <person name="Silar P."/>
            <person name="Natvig D."/>
            <person name="Lalanne C."/>
            <person name="Gautier V."/>
            <person name="Ament-Velasquez S.L."/>
            <person name="Kruys A."/>
            <person name="Hutchinson M.I."/>
            <person name="Powell A.J."/>
            <person name="Barry K."/>
            <person name="Miller A.N."/>
            <person name="Grigoriev I.V."/>
            <person name="Debuchy R."/>
            <person name="Gladieux P."/>
            <person name="Thoren M.H."/>
            <person name="Johannesson H."/>
        </authorList>
    </citation>
    <scope>NUCLEOTIDE SEQUENCE</scope>
    <source>
        <strain evidence="2">SMH4607-1</strain>
    </source>
</reference>
<dbReference type="PANTHER" id="PTHR10622:SF10">
    <property type="entry name" value="HET DOMAIN-CONTAINING PROTEIN"/>
    <property type="match status" value="1"/>
</dbReference>
<proteinExistence type="predicted"/>
<keyword evidence="3" id="KW-1185">Reference proteome</keyword>
<evidence type="ECO:0000313" key="3">
    <source>
        <dbReference type="Proteomes" id="UP001172102"/>
    </source>
</evidence>